<dbReference type="AlphaFoldDB" id="A0A1M5A9B5"/>
<dbReference type="Proteomes" id="UP000184334">
    <property type="component" value="Unassembled WGS sequence"/>
</dbReference>
<dbReference type="EMBL" id="FQUI01000055">
    <property type="protein sequence ID" value="SHF26734.1"/>
    <property type="molecule type" value="Genomic_DNA"/>
</dbReference>
<dbReference type="RefSeq" id="WP_072866010.1">
    <property type="nucleotide sequence ID" value="NZ_FQUI01000055.1"/>
</dbReference>
<accession>A0A1M5A9B5</accession>
<reference evidence="1" key="1">
    <citation type="submission" date="2016-11" db="EMBL/GenBank/DDBJ databases">
        <authorList>
            <person name="Varghese N."/>
            <person name="Submissions S."/>
        </authorList>
    </citation>
    <scope>NUCLEOTIDE SEQUENCE [LARGE SCALE GENOMIC DNA]</scope>
    <source>
        <strain evidence="1">DSM 16785</strain>
    </source>
</reference>
<gene>
    <name evidence="1" type="ORF">SAMN02745164_02131</name>
</gene>
<evidence type="ECO:0000313" key="1">
    <source>
        <dbReference type="EMBL" id="SHF26734.1"/>
    </source>
</evidence>
<name>A0A1M5A9B5_MARH1</name>
<sequence>MKKTTKDLNTFIKVEQKYMVKVLDKFRKKKIFSKFFPLGGFPIIAISEDDEMIVEEILKDMGINYEIKKTKTDIIEEMLKF</sequence>
<organism evidence="1 2">
    <name type="scientific">Marinitoga hydrogenitolerans (strain DSM 16785 / JCM 12826 / AT1271)</name>
    <dbReference type="NCBI Taxonomy" id="1122195"/>
    <lineage>
        <taxon>Bacteria</taxon>
        <taxon>Thermotogati</taxon>
        <taxon>Thermotogota</taxon>
        <taxon>Thermotogae</taxon>
        <taxon>Petrotogales</taxon>
        <taxon>Petrotogaceae</taxon>
        <taxon>Marinitoga</taxon>
    </lineage>
</organism>
<evidence type="ECO:0000313" key="2">
    <source>
        <dbReference type="Proteomes" id="UP000184334"/>
    </source>
</evidence>
<dbReference type="STRING" id="1122195.SAMN02745164_02131"/>
<keyword evidence="2" id="KW-1185">Reference proteome</keyword>
<protein>
    <submittedName>
        <fullName evidence="1">Uncharacterized protein</fullName>
    </submittedName>
</protein>
<proteinExistence type="predicted"/>
<comment type="caution">
    <text evidence="1">The sequence shown here is derived from an EMBL/GenBank/DDBJ whole genome shotgun (WGS) entry which is preliminary data.</text>
</comment>
<dbReference type="OrthoDB" id="48004at2"/>